<dbReference type="Proteomes" id="UP000054007">
    <property type="component" value="Unassembled WGS sequence"/>
</dbReference>
<evidence type="ECO:0000313" key="2">
    <source>
        <dbReference type="Proteomes" id="UP000054007"/>
    </source>
</evidence>
<sequence>MPHFPSDLKNALVPSRISSLTLDDNILSDVHALALYTSSGLTQIACLDQPLDEIPKVMYTKRFLYLLMKCIWPCEHISLDVLLALAVDSSLYHAIEPSFPPSEPFGVCAVGLVTSPLVVPVDPSEAHGSSEMQSIEHDFVEEIQVDPSVLENETHEQEVASFQGSNYWIDEEGSGDEDEDWVLRAESEDNNKPKALPSHVHLLMQPLDDRVVDFPLLCFAEPSTVLHVMSSALLHRRALGIQEPMLCIITDIYTSTLQLAIGWTEGPRYEASVEIHLAYGALQISPPLGHSTGIFNVHAPADAFRLAICLMAFRQKAISVVPIAHDGLLTGLASPSSILHWRLDQAERDVANPTNRIQTWANSVYQ</sequence>
<organism evidence="1 2">
    <name type="scientific">Cylindrobasidium torrendii FP15055 ss-10</name>
    <dbReference type="NCBI Taxonomy" id="1314674"/>
    <lineage>
        <taxon>Eukaryota</taxon>
        <taxon>Fungi</taxon>
        <taxon>Dikarya</taxon>
        <taxon>Basidiomycota</taxon>
        <taxon>Agaricomycotina</taxon>
        <taxon>Agaricomycetes</taxon>
        <taxon>Agaricomycetidae</taxon>
        <taxon>Agaricales</taxon>
        <taxon>Marasmiineae</taxon>
        <taxon>Physalacriaceae</taxon>
        <taxon>Cylindrobasidium</taxon>
    </lineage>
</organism>
<gene>
    <name evidence="1" type="ORF">CYLTODRAFT_109701</name>
</gene>
<dbReference type="AlphaFoldDB" id="A0A0D7BN30"/>
<dbReference type="EMBL" id="KN880452">
    <property type="protein sequence ID" value="KIY71600.1"/>
    <property type="molecule type" value="Genomic_DNA"/>
</dbReference>
<reference evidence="1 2" key="1">
    <citation type="journal article" date="2015" name="Fungal Genet. Biol.">
        <title>Evolution of novel wood decay mechanisms in Agaricales revealed by the genome sequences of Fistulina hepatica and Cylindrobasidium torrendii.</title>
        <authorList>
            <person name="Floudas D."/>
            <person name="Held B.W."/>
            <person name="Riley R."/>
            <person name="Nagy L.G."/>
            <person name="Koehler G."/>
            <person name="Ransdell A.S."/>
            <person name="Younus H."/>
            <person name="Chow J."/>
            <person name="Chiniquy J."/>
            <person name="Lipzen A."/>
            <person name="Tritt A."/>
            <person name="Sun H."/>
            <person name="Haridas S."/>
            <person name="LaButti K."/>
            <person name="Ohm R.A."/>
            <person name="Kues U."/>
            <person name="Blanchette R.A."/>
            <person name="Grigoriev I.V."/>
            <person name="Minto R.E."/>
            <person name="Hibbett D.S."/>
        </authorList>
    </citation>
    <scope>NUCLEOTIDE SEQUENCE [LARGE SCALE GENOMIC DNA]</scope>
    <source>
        <strain evidence="1 2">FP15055 ss-10</strain>
    </source>
</reference>
<protein>
    <submittedName>
        <fullName evidence="1">Uncharacterized protein</fullName>
    </submittedName>
</protein>
<proteinExistence type="predicted"/>
<dbReference type="OrthoDB" id="2919059at2759"/>
<evidence type="ECO:0000313" key="1">
    <source>
        <dbReference type="EMBL" id="KIY71600.1"/>
    </source>
</evidence>
<accession>A0A0D7BN30</accession>
<keyword evidence="2" id="KW-1185">Reference proteome</keyword>
<name>A0A0D7BN30_9AGAR</name>